<comment type="caution">
    <text evidence="1">The sequence shown here is derived from an EMBL/GenBank/DDBJ whole genome shotgun (WGS) entry which is preliminary data.</text>
</comment>
<dbReference type="EMBL" id="MFEY01000003">
    <property type="protein sequence ID" value="OGE90829.1"/>
    <property type="molecule type" value="Genomic_DNA"/>
</dbReference>
<dbReference type="AlphaFoldDB" id="A0A1F5PLR7"/>
<evidence type="ECO:0000313" key="2">
    <source>
        <dbReference type="Proteomes" id="UP000177682"/>
    </source>
</evidence>
<evidence type="ECO:0000313" key="1">
    <source>
        <dbReference type="EMBL" id="OGE90829.1"/>
    </source>
</evidence>
<name>A0A1F5PLR7_9BACT</name>
<accession>A0A1F5PLR7</accession>
<dbReference type="Proteomes" id="UP000177682">
    <property type="component" value="Unassembled WGS sequence"/>
</dbReference>
<gene>
    <name evidence="1" type="ORF">A3E29_01505</name>
</gene>
<reference evidence="1 2" key="1">
    <citation type="journal article" date="2016" name="Nat. Commun.">
        <title>Thousands of microbial genomes shed light on interconnected biogeochemical processes in an aquifer system.</title>
        <authorList>
            <person name="Anantharaman K."/>
            <person name="Brown C.T."/>
            <person name="Hug L.A."/>
            <person name="Sharon I."/>
            <person name="Castelle C.J."/>
            <person name="Probst A.J."/>
            <person name="Thomas B.C."/>
            <person name="Singh A."/>
            <person name="Wilkins M.J."/>
            <person name="Karaoz U."/>
            <person name="Brodie E.L."/>
            <person name="Williams K.H."/>
            <person name="Hubbard S.S."/>
            <person name="Banfield J.F."/>
        </authorList>
    </citation>
    <scope>NUCLEOTIDE SEQUENCE [LARGE SCALE GENOMIC DNA]</scope>
</reference>
<protein>
    <submittedName>
        <fullName evidence="1">Uncharacterized protein</fullName>
    </submittedName>
</protein>
<proteinExistence type="predicted"/>
<dbReference type="InterPro" id="IPR043722">
    <property type="entry name" value="DUF5663"/>
</dbReference>
<sequence>MKIPLDQQNIINVLGIASLPDERKAQFVDKASELVQKRLLLRTLDSLDESSRQQFGQLLDKNDQVALQEFLAAKVPNLPEMMVEETNKMKQEFADLTAKVE</sequence>
<dbReference type="Pfam" id="PF18908">
    <property type="entry name" value="DUF5663"/>
    <property type="match status" value="1"/>
</dbReference>
<organism evidence="1 2">
    <name type="scientific">Candidatus Doudnabacteria bacterium RIFCSPHIGHO2_12_FULL_48_16</name>
    <dbReference type="NCBI Taxonomy" id="1817838"/>
    <lineage>
        <taxon>Bacteria</taxon>
        <taxon>Candidatus Doudnaibacteriota</taxon>
    </lineage>
</organism>